<dbReference type="InterPro" id="IPR051328">
    <property type="entry name" value="T7SS_ABC-Transporter"/>
</dbReference>
<dbReference type="NCBIfam" id="TIGR03061">
    <property type="entry name" value="pip_yhgE_Nterm"/>
    <property type="match status" value="1"/>
</dbReference>
<dbReference type="Gene3D" id="3.40.1710.10">
    <property type="entry name" value="abc type-2 transporter like domain"/>
    <property type="match status" value="1"/>
</dbReference>
<reference evidence="7 8" key="1">
    <citation type="submission" date="2017-04" db="EMBL/GenBank/DDBJ databases">
        <authorList>
            <person name="Criscuolo A."/>
        </authorList>
    </citation>
    <scope>NUCLEOTIDE SEQUENCE [LARGE SCALE GENOMIC DNA]</scope>
    <source>
        <strain evidence="7">16-00174</strain>
    </source>
</reference>
<comment type="subcellular location">
    <subcellularLocation>
        <location evidence="1">Membrane</location>
        <topology evidence="1">Multi-pass membrane protein</topology>
    </subcellularLocation>
</comment>
<keyword evidence="3 5" id="KW-1133">Transmembrane helix</keyword>
<protein>
    <submittedName>
        <fullName evidence="7">ABC-2 family transporter protein</fullName>
    </submittedName>
</protein>
<dbReference type="InterPro" id="IPR017500">
    <property type="entry name" value="Phage_infect_YhgE_N"/>
</dbReference>
<evidence type="ECO:0000313" key="7">
    <source>
        <dbReference type="EMBL" id="SMD65803.1"/>
    </source>
</evidence>
<dbReference type="AlphaFoldDB" id="A0A7D8D3D9"/>
<evidence type="ECO:0000313" key="8">
    <source>
        <dbReference type="Proteomes" id="UP000194422"/>
    </source>
</evidence>
<comment type="caution">
    <text evidence="7">The sequence shown here is derived from an EMBL/GenBank/DDBJ whole genome shotgun (WGS) entry which is preliminary data.</text>
</comment>
<dbReference type="GO" id="GO:0016020">
    <property type="term" value="C:membrane"/>
    <property type="evidence" value="ECO:0007669"/>
    <property type="project" value="UniProtKB-SubCell"/>
</dbReference>
<dbReference type="GO" id="GO:0140359">
    <property type="term" value="F:ABC-type transporter activity"/>
    <property type="evidence" value="ECO:0007669"/>
    <property type="project" value="InterPro"/>
</dbReference>
<keyword evidence="4 5" id="KW-0472">Membrane</keyword>
<evidence type="ECO:0000259" key="6">
    <source>
        <dbReference type="Pfam" id="PF12698"/>
    </source>
</evidence>
<feature type="transmembrane region" description="Helical" evidence="5">
    <location>
        <begin position="21"/>
        <end position="43"/>
    </location>
</feature>
<evidence type="ECO:0000256" key="4">
    <source>
        <dbReference type="ARBA" id="ARBA00023136"/>
    </source>
</evidence>
<evidence type="ECO:0000256" key="3">
    <source>
        <dbReference type="ARBA" id="ARBA00022989"/>
    </source>
</evidence>
<accession>A0A7D8D3D9</accession>
<dbReference type="PANTHER" id="PTHR43077:SF5">
    <property type="entry name" value="PHAGE INFECTION PROTEIN"/>
    <property type="match status" value="1"/>
</dbReference>
<dbReference type="Pfam" id="PF12698">
    <property type="entry name" value="ABC2_membrane_3"/>
    <property type="match status" value="1"/>
</dbReference>
<evidence type="ECO:0000256" key="5">
    <source>
        <dbReference type="SAM" id="Phobius"/>
    </source>
</evidence>
<gene>
    <name evidence="7" type="ORF">BACERE00174_00789</name>
</gene>
<feature type="domain" description="ABC-2 type transporter transmembrane" evidence="6">
    <location>
        <begin position="24"/>
        <end position="120"/>
    </location>
</feature>
<evidence type="ECO:0000256" key="1">
    <source>
        <dbReference type="ARBA" id="ARBA00004141"/>
    </source>
</evidence>
<evidence type="ECO:0000256" key="2">
    <source>
        <dbReference type="ARBA" id="ARBA00022692"/>
    </source>
</evidence>
<dbReference type="EMBL" id="FWYW01000045">
    <property type="protein sequence ID" value="SMD65803.1"/>
    <property type="molecule type" value="Genomic_DNA"/>
</dbReference>
<name>A0A7D8D3D9_9BACI</name>
<dbReference type="Proteomes" id="UP000194422">
    <property type="component" value="Unassembled WGS sequence"/>
</dbReference>
<sequence length="142" mass="16339">MKGIQLIFKDWKAMWHHKHGRIALIFLLIVPLIYSGFFLAGYWDPYGRLDKLPVAIVNLDKGAAMDEKTIHAGDDFVKNLKENKELAFHFVSEKNAEEGLKEDKYYMVVTIPADFSKKVSTLMNEKPEPAQLQYKVNPVKTL</sequence>
<dbReference type="InterPro" id="IPR013525">
    <property type="entry name" value="ABC2_TM"/>
</dbReference>
<keyword evidence="2 5" id="KW-0812">Transmembrane</keyword>
<organism evidence="7 8">
    <name type="scientific">Bacillus paranthracis</name>
    <dbReference type="NCBI Taxonomy" id="2026186"/>
    <lineage>
        <taxon>Bacteria</taxon>
        <taxon>Bacillati</taxon>
        <taxon>Bacillota</taxon>
        <taxon>Bacilli</taxon>
        <taxon>Bacillales</taxon>
        <taxon>Bacillaceae</taxon>
        <taxon>Bacillus</taxon>
        <taxon>Bacillus cereus group</taxon>
    </lineage>
</organism>
<dbReference type="PANTHER" id="PTHR43077">
    <property type="entry name" value="TRANSPORT PERMEASE YVFS-RELATED"/>
    <property type="match status" value="1"/>
</dbReference>
<proteinExistence type="predicted"/>